<keyword evidence="2" id="KW-1185">Reference proteome</keyword>
<reference evidence="1 2" key="1">
    <citation type="journal article" date="2010" name="PLoS ONE">
        <title>Genome erosion in a nitrogen-fixing vertically transmitted endosymbiotic multicellular cyanobacterium.</title>
        <authorList>
            <person name="Ran L."/>
            <person name="Larsson J."/>
            <person name="Vigil-Stenman T."/>
            <person name="Nylander J.A."/>
            <person name="Ininbergs K."/>
            <person name="Zheng W.W."/>
            <person name="Lapidus A."/>
            <person name="Lowry S."/>
            <person name="Haselkorn R."/>
            <person name="Bergman B."/>
        </authorList>
    </citation>
    <scope>NUCLEOTIDE SEQUENCE [LARGE SCALE GENOMIC DNA]</scope>
    <source>
        <strain evidence="1 2">0708</strain>
    </source>
</reference>
<dbReference type="EMBL" id="CP002059">
    <property type="protein sequence ID" value="ADI66210.1"/>
    <property type="molecule type" value="Genomic_DNA"/>
</dbReference>
<evidence type="ECO:0000313" key="1">
    <source>
        <dbReference type="EMBL" id="ADI66210.1"/>
    </source>
</evidence>
<dbReference type="HOGENOM" id="CLU_3254870_0_0_3"/>
<organism evidence="1 2">
    <name type="scientific">Nostoc azollae (strain 0708)</name>
    <name type="common">Anabaena azollae (strain 0708)</name>
    <dbReference type="NCBI Taxonomy" id="551115"/>
    <lineage>
        <taxon>Bacteria</taxon>
        <taxon>Bacillati</taxon>
        <taxon>Cyanobacteriota</taxon>
        <taxon>Cyanophyceae</taxon>
        <taxon>Nostocales</taxon>
        <taxon>Nostocaceae</taxon>
        <taxon>Trichormus</taxon>
    </lineage>
</organism>
<dbReference type="KEGG" id="naz:Aazo_5149"/>
<evidence type="ECO:0000313" key="2">
    <source>
        <dbReference type="Proteomes" id="UP000001511"/>
    </source>
</evidence>
<gene>
    <name evidence="1" type="ordered locus">Aazo_5149</name>
</gene>
<name>D7E040_NOSA0</name>
<dbReference type="eggNOG" id="COG0631">
    <property type="taxonomic scope" value="Bacteria"/>
</dbReference>
<dbReference type="AlphaFoldDB" id="D7E040"/>
<accession>D7E040</accession>
<protein>
    <submittedName>
        <fullName evidence="1">Uncharacterized protein</fullName>
    </submittedName>
</protein>
<proteinExistence type="predicted"/>
<dbReference type="STRING" id="551115.Aazo_5149"/>
<sequence length="42" mass="5118">MFLRETNNLDDDKYIIDFLNSERLNSPIDDDKTLLLCLWERE</sequence>
<dbReference type="Proteomes" id="UP000001511">
    <property type="component" value="Chromosome"/>
</dbReference>